<dbReference type="EMBL" id="MT630941">
    <property type="protein sequence ID" value="QNO44248.1"/>
    <property type="molecule type" value="Genomic_DNA"/>
</dbReference>
<organism evidence="2">
    <name type="scientific">Candidatus Methanogaster sp. ANME-2c ERB4</name>
    <dbReference type="NCBI Taxonomy" id="2759911"/>
    <lineage>
        <taxon>Archaea</taxon>
        <taxon>Methanobacteriati</taxon>
        <taxon>Methanobacteriota</taxon>
        <taxon>Stenosarchaea group</taxon>
        <taxon>Methanomicrobia</taxon>
        <taxon>Methanosarcinales</taxon>
        <taxon>ANME-2 cluster</taxon>
        <taxon>Candidatus Methanogasteraceae</taxon>
        <taxon>Candidatus Methanogaster</taxon>
    </lineage>
</organism>
<gene>
    <name evidence="1" type="ORF">CFLLBDDB_00004</name>
    <name evidence="2" type="ORF">KLGCGMKP_00007</name>
</gene>
<dbReference type="AlphaFoldDB" id="A0A7G9Y9R1"/>
<evidence type="ECO:0000313" key="1">
    <source>
        <dbReference type="EMBL" id="QNO44248.1"/>
    </source>
</evidence>
<protein>
    <submittedName>
        <fullName evidence="2">Uncharacterized protein</fullName>
    </submittedName>
</protein>
<dbReference type="EMBL" id="MT631009">
    <property type="protein sequence ID" value="QNO44745.1"/>
    <property type="molecule type" value="Genomic_DNA"/>
</dbReference>
<name>A0A7G9Y9R1_9EURY</name>
<sequence>MIIRQYEDGVSVESVTDTLSKMGFKVFRIEDGHDLYYSNDARMYTENDIRVHAKKKFFDKMVIELNNEMRLIFVHGDETEAKAFLDNLTRT</sequence>
<evidence type="ECO:0000313" key="2">
    <source>
        <dbReference type="EMBL" id="QNO44745.1"/>
    </source>
</evidence>
<accession>A0A7G9Y9R1</accession>
<reference evidence="2" key="1">
    <citation type="submission" date="2020-06" db="EMBL/GenBank/DDBJ databases">
        <title>Unique genomic features of the anaerobic methanotrophic archaea.</title>
        <authorList>
            <person name="Chadwick G.L."/>
            <person name="Skennerton C.T."/>
            <person name="Laso-Perez R."/>
            <person name="Leu A.O."/>
            <person name="Speth D.R."/>
            <person name="Yu H."/>
            <person name="Morgan-Lang C."/>
            <person name="Hatzenpichler R."/>
            <person name="Goudeau D."/>
            <person name="Malmstrom R."/>
            <person name="Brazelton W.J."/>
            <person name="Woyke T."/>
            <person name="Hallam S.J."/>
            <person name="Tyson G.W."/>
            <person name="Wegener G."/>
            <person name="Boetius A."/>
            <person name="Orphan V."/>
        </authorList>
    </citation>
    <scope>NUCLEOTIDE SEQUENCE</scope>
</reference>
<proteinExistence type="predicted"/>